<dbReference type="SUPFAM" id="SSF51445">
    <property type="entry name" value="(Trans)glycosidases"/>
    <property type="match status" value="1"/>
</dbReference>
<protein>
    <submittedName>
        <fullName evidence="2">Alpha-amylase</fullName>
    </submittedName>
</protein>
<evidence type="ECO:0000259" key="1">
    <source>
        <dbReference type="SMART" id="SM00642"/>
    </source>
</evidence>
<dbReference type="InterPro" id="IPR006047">
    <property type="entry name" value="GH13_cat_dom"/>
</dbReference>
<dbReference type="GO" id="GO:0004556">
    <property type="term" value="F:alpha-amylase activity"/>
    <property type="evidence" value="ECO:0007669"/>
    <property type="project" value="TreeGrafter"/>
</dbReference>
<dbReference type="AlphaFoldDB" id="A0A412G2Q0"/>
<dbReference type="SMART" id="SM00642">
    <property type="entry name" value="Aamy"/>
    <property type="match status" value="1"/>
</dbReference>
<dbReference type="InterPro" id="IPR017853">
    <property type="entry name" value="GH"/>
</dbReference>
<dbReference type="RefSeq" id="WP_117894777.1">
    <property type="nucleotide sequence ID" value="NZ_CABJCV010000008.1"/>
</dbReference>
<dbReference type="Proteomes" id="UP000284178">
    <property type="component" value="Unassembled WGS sequence"/>
</dbReference>
<proteinExistence type="predicted"/>
<organism evidence="2 3">
    <name type="scientific">Holdemania filiformis</name>
    <dbReference type="NCBI Taxonomy" id="61171"/>
    <lineage>
        <taxon>Bacteria</taxon>
        <taxon>Bacillati</taxon>
        <taxon>Bacillota</taxon>
        <taxon>Erysipelotrichia</taxon>
        <taxon>Erysipelotrichales</taxon>
        <taxon>Erysipelotrichaceae</taxon>
        <taxon>Holdemania</taxon>
    </lineage>
</organism>
<gene>
    <name evidence="2" type="ORF">DWY25_07840</name>
</gene>
<name>A0A412G2Q0_9FIRM</name>
<reference evidence="2 3" key="1">
    <citation type="submission" date="2018-08" db="EMBL/GenBank/DDBJ databases">
        <title>A genome reference for cultivated species of the human gut microbiota.</title>
        <authorList>
            <person name="Zou Y."/>
            <person name="Xue W."/>
            <person name="Luo G."/>
        </authorList>
    </citation>
    <scope>NUCLEOTIDE SEQUENCE [LARGE SCALE GENOMIC DNA]</scope>
    <source>
        <strain evidence="2 3">AF24-29</strain>
    </source>
</reference>
<keyword evidence="3" id="KW-1185">Reference proteome</keyword>
<evidence type="ECO:0000313" key="3">
    <source>
        <dbReference type="Proteomes" id="UP000284178"/>
    </source>
</evidence>
<sequence length="693" mass="78831">MSYLLKLQQALKRQSLTHDYPFNYTLPDLFDSLDLKCTSKYKLPSGEIRVNPYQFFDELISVLLKGKSKPVCQPYYADHSLPQGGTRGNWIRQSSVYSCMIRTSSSWDHDRSGELESKNIYGLKETGTFVKTLALLPLLKKMGIDTLYLLPISQYSTKNKKGDLGSPYGVSNFFRLDPNLKDPMTGDELSVEDEFKALVEACHCQDIKVIIDLIPRTNSVNSDLIAEHPDWFYWIDADQLDTYTPPFVPGVEPGSVADPQYLELMYASEEVLEHIRKFRPNPQSIDPKKWKMVVAKWKKGKGEILDLVQEAFNMTVAPAFSDCINDPQPAWNDITFFRMYLDHPAASAAYLPKNESFNPYILYDVAKASLNPGNRINEPLWALLSQIIPYYQTEFGIDGARIDMGHALPLALVKRIIEAARKIDPHFCFIAEELDTQNAACSLEKGYNMIIGGGFTQETRPNEDKLNAFAYGAASLPCPVFAVGETHDTPRLSAREGGRRLSRMLTVLNLFIPNCVPFLNSGQEVYEIQPMNTGLDCRPNEQDQLPETDPYYRKLALFDRYAFHYLDAQRWQLPTLLEAAAHIRKRYRTALFRKNDQFPLMFEGPWIPALGFGFANKSTMILMVANHDMDNSHRHWIRLENLPNRFQMAIDSAKVILSSENENKQADLNLEIGDRALCAAFLPGEVKIIEIVN</sequence>
<dbReference type="GO" id="GO:0009313">
    <property type="term" value="P:oligosaccharide catabolic process"/>
    <property type="evidence" value="ECO:0007669"/>
    <property type="project" value="TreeGrafter"/>
</dbReference>
<accession>A0A412G2Q0</accession>
<dbReference type="EMBL" id="QRUP01000008">
    <property type="protein sequence ID" value="RGR74689.1"/>
    <property type="molecule type" value="Genomic_DNA"/>
</dbReference>
<evidence type="ECO:0000313" key="2">
    <source>
        <dbReference type="EMBL" id="RGR74689.1"/>
    </source>
</evidence>
<dbReference type="GeneID" id="83015315"/>
<dbReference type="PANTHER" id="PTHR10357">
    <property type="entry name" value="ALPHA-AMYLASE FAMILY MEMBER"/>
    <property type="match status" value="1"/>
</dbReference>
<dbReference type="PANTHER" id="PTHR10357:SF179">
    <property type="entry name" value="NEUTRAL AND BASIC AMINO ACID TRANSPORT PROTEIN RBAT"/>
    <property type="match status" value="1"/>
</dbReference>
<dbReference type="Gene3D" id="3.20.20.80">
    <property type="entry name" value="Glycosidases"/>
    <property type="match status" value="1"/>
</dbReference>
<comment type="caution">
    <text evidence="2">The sequence shown here is derived from an EMBL/GenBank/DDBJ whole genome shotgun (WGS) entry which is preliminary data.</text>
</comment>
<dbReference type="CDD" id="cd11335">
    <property type="entry name" value="AmyAc_MTase_N"/>
    <property type="match status" value="1"/>
</dbReference>
<feature type="domain" description="Glycosyl hydrolase family 13 catalytic" evidence="1">
    <location>
        <begin position="108"/>
        <end position="570"/>
    </location>
</feature>